<dbReference type="AlphaFoldDB" id="A0AAI9K6K6"/>
<accession>A0AAI9K6K6</accession>
<evidence type="ECO:0000313" key="2">
    <source>
        <dbReference type="EMBL" id="GFO94421.1"/>
    </source>
</evidence>
<keyword evidence="1" id="KW-0472">Membrane</keyword>
<name>A0AAI9K6K6_9FIRM</name>
<proteinExistence type="predicted"/>
<sequence>MREKKAILLLVLSACLFAIDFILKGDFGKVMFYIILLIGWILLLASIALQIKKKKREDD</sequence>
<gene>
    <name evidence="2" type="ORF">COEU31_14670</name>
</gene>
<feature type="transmembrane region" description="Helical" evidence="1">
    <location>
        <begin position="30"/>
        <end position="49"/>
    </location>
</feature>
<protein>
    <submittedName>
        <fullName evidence="2">Uncharacterized protein</fullName>
    </submittedName>
</protein>
<dbReference type="RefSeq" id="WP_015533216.1">
    <property type="nucleotide sequence ID" value="NZ_BLYL01000007.1"/>
</dbReference>
<evidence type="ECO:0000256" key="1">
    <source>
        <dbReference type="SAM" id="Phobius"/>
    </source>
</evidence>
<keyword evidence="1" id="KW-0812">Transmembrane</keyword>
<evidence type="ECO:0000313" key="3">
    <source>
        <dbReference type="Proteomes" id="UP000660047"/>
    </source>
</evidence>
<keyword evidence="1" id="KW-1133">Transmembrane helix</keyword>
<comment type="caution">
    <text evidence="2">The sequence shown here is derived from an EMBL/GenBank/DDBJ whole genome shotgun (WGS) entry which is preliminary data.</text>
</comment>
<organism evidence="2 3">
    <name type="scientific">Coprococcus eutactus</name>
    <dbReference type="NCBI Taxonomy" id="33043"/>
    <lineage>
        <taxon>Bacteria</taxon>
        <taxon>Bacillati</taxon>
        <taxon>Bacillota</taxon>
        <taxon>Clostridia</taxon>
        <taxon>Lachnospirales</taxon>
        <taxon>Lachnospiraceae</taxon>
        <taxon>Coprococcus</taxon>
    </lineage>
</organism>
<reference evidence="2" key="1">
    <citation type="submission" date="2020-06" db="EMBL/GenBank/DDBJ databases">
        <title>Characterization of fructooligosaccharide metabolism and fructooligosaccharide-degrading enzymes in human commensal butyrate producers.</title>
        <authorList>
            <person name="Tanno H."/>
            <person name="Fujii T."/>
            <person name="Hirano K."/>
            <person name="Maeno S."/>
            <person name="Tonozuka T."/>
            <person name="Sakamoto M."/>
            <person name="Ohkuma M."/>
            <person name="Tochio T."/>
            <person name="Endo A."/>
        </authorList>
    </citation>
    <scope>NUCLEOTIDE SEQUENCE</scope>
    <source>
        <strain evidence="2">JCM 31265</strain>
    </source>
</reference>
<dbReference type="EMBL" id="BLYL01000007">
    <property type="protein sequence ID" value="GFO94421.1"/>
    <property type="molecule type" value="Genomic_DNA"/>
</dbReference>
<dbReference type="Proteomes" id="UP000660047">
    <property type="component" value="Unassembled WGS sequence"/>
</dbReference>